<keyword evidence="2" id="KW-0547">Nucleotide-binding</keyword>
<evidence type="ECO:0000259" key="4">
    <source>
        <dbReference type="PROSITE" id="PS51148"/>
    </source>
</evidence>
<evidence type="ECO:0000256" key="2">
    <source>
        <dbReference type="ARBA" id="ARBA00022741"/>
    </source>
</evidence>
<evidence type="ECO:0000256" key="1">
    <source>
        <dbReference type="ARBA" id="ARBA00008535"/>
    </source>
</evidence>
<evidence type="ECO:0000256" key="3">
    <source>
        <dbReference type="SAM" id="Coils"/>
    </source>
</evidence>
<dbReference type="GO" id="GO:0003723">
    <property type="term" value="F:RNA binding"/>
    <property type="evidence" value="ECO:0007669"/>
    <property type="project" value="InterPro"/>
</dbReference>
<evidence type="ECO:0000313" key="6">
    <source>
        <dbReference type="Proteomes" id="UP000663889"/>
    </source>
</evidence>
<dbReference type="GO" id="GO:0005525">
    <property type="term" value="F:GTP binding"/>
    <property type="evidence" value="ECO:0007669"/>
    <property type="project" value="InterPro"/>
</dbReference>
<dbReference type="Proteomes" id="UP000663889">
    <property type="component" value="Unassembled WGS sequence"/>
</dbReference>
<sequence>MARNNKNQFGLIILGNSGVGKSFLANILLDREIFKHEFSARSVTHRTEFQEITFDDHHYAIFNIPGLIEADQTRVDINKREIDQAFTQRPNSLIIYVFGQQNGRIRDEDVVAFNAINAAYPLNIESLLLVVNGLPATRPKNYEGEVMLMLQDIIQVPIAAERVCFLNHIDRENSNERQALRKQLLSFIVELSPTEHVKAHDIRLKVEEVAMLKKQIEEMAKEFNANKVHFEDEIRQQQKRYDDLITHQKAETESYHRIIERQAEEAKEMRQSQEAQVQQMQQQLETMQQEHQRLRDEMATKTKAEAQAMQRALEASNQAQLALMNKMVEIQSRPPTVIEQSRGKSCFMAGTLVRMADGTDKSIEKIQVGDIVMGASNQPHVVMFLDVEQLEGRYLYGINDFPPFFTSEHVFLTSDGTMLAIEPQASENEEPSLIGL</sequence>
<keyword evidence="3" id="KW-0175">Coiled coil</keyword>
<dbReference type="SUPFAM" id="SSF52540">
    <property type="entry name" value="P-loop containing nucleoside triphosphate hydrolases"/>
    <property type="match status" value="1"/>
</dbReference>
<protein>
    <recommendedName>
        <fullName evidence="4">AXH domain-containing protein</fullName>
    </recommendedName>
</protein>
<proteinExistence type="inferred from homology"/>
<dbReference type="Gene3D" id="2.170.16.10">
    <property type="entry name" value="Hedgehog/Intein (Hint) domain"/>
    <property type="match status" value="1"/>
</dbReference>
<dbReference type="AlphaFoldDB" id="A0A815RWY8"/>
<evidence type="ECO:0000313" key="5">
    <source>
        <dbReference type="EMBL" id="CAF1482387.1"/>
    </source>
</evidence>
<dbReference type="InterPro" id="IPR036844">
    <property type="entry name" value="Hint_dom_sf"/>
</dbReference>
<accession>A0A815RWY8</accession>
<dbReference type="InterPro" id="IPR027417">
    <property type="entry name" value="P-loop_NTPase"/>
</dbReference>
<gene>
    <name evidence="5" type="ORF">SEV965_LOCUS35166</name>
</gene>
<dbReference type="InterPro" id="IPR006703">
    <property type="entry name" value="G_AIG1"/>
</dbReference>
<dbReference type="InterPro" id="IPR007868">
    <property type="entry name" value="Hom_end_hint"/>
</dbReference>
<dbReference type="Gene3D" id="3.40.50.300">
    <property type="entry name" value="P-loop containing nucleotide triphosphate hydrolases"/>
    <property type="match status" value="1"/>
</dbReference>
<reference evidence="5" key="1">
    <citation type="submission" date="2021-02" db="EMBL/GenBank/DDBJ databases">
        <authorList>
            <person name="Nowell W R."/>
        </authorList>
    </citation>
    <scope>NUCLEOTIDE SEQUENCE</scope>
</reference>
<dbReference type="GO" id="GO:0030908">
    <property type="term" value="P:protein splicing"/>
    <property type="evidence" value="ECO:0007669"/>
    <property type="project" value="InterPro"/>
</dbReference>
<feature type="domain" description="AXH" evidence="4">
    <location>
        <begin position="335"/>
        <end position="436"/>
    </location>
</feature>
<dbReference type="Pfam" id="PF04548">
    <property type="entry name" value="AIG1"/>
    <property type="match status" value="1"/>
</dbReference>
<name>A0A815RWY8_9BILA</name>
<dbReference type="InterPro" id="IPR003652">
    <property type="entry name" value="Ataxin_AXH_dom"/>
</dbReference>
<comment type="caution">
    <text evidence="5">The sequence shown here is derived from an EMBL/GenBank/DDBJ whole genome shotgun (WGS) entry which is preliminary data.</text>
</comment>
<dbReference type="Pfam" id="PF05203">
    <property type="entry name" value="Hom_end_hint"/>
    <property type="match status" value="1"/>
</dbReference>
<dbReference type="EMBL" id="CAJNOU010005573">
    <property type="protein sequence ID" value="CAF1482387.1"/>
    <property type="molecule type" value="Genomic_DNA"/>
</dbReference>
<dbReference type="PROSITE" id="PS51148">
    <property type="entry name" value="AXH"/>
    <property type="match status" value="1"/>
</dbReference>
<dbReference type="SUPFAM" id="SSF51294">
    <property type="entry name" value="Hedgehog/intein (Hint) domain"/>
    <property type="match status" value="1"/>
</dbReference>
<feature type="coiled-coil region" evidence="3">
    <location>
        <begin position="202"/>
        <end position="304"/>
    </location>
</feature>
<organism evidence="5 6">
    <name type="scientific">Rotaria sordida</name>
    <dbReference type="NCBI Taxonomy" id="392033"/>
    <lineage>
        <taxon>Eukaryota</taxon>
        <taxon>Metazoa</taxon>
        <taxon>Spiralia</taxon>
        <taxon>Gnathifera</taxon>
        <taxon>Rotifera</taxon>
        <taxon>Eurotatoria</taxon>
        <taxon>Bdelloidea</taxon>
        <taxon>Philodinida</taxon>
        <taxon>Philodinidae</taxon>
        <taxon>Rotaria</taxon>
    </lineage>
</organism>
<feature type="non-terminal residue" evidence="5">
    <location>
        <position position="1"/>
    </location>
</feature>
<comment type="similarity">
    <text evidence="1">Belongs to the TRAFAC class TrmE-Era-EngA-EngB-Septin-like GTPase superfamily. AIG1/Toc34/Toc159-like paraseptin GTPase family. IAN subfamily.</text>
</comment>